<dbReference type="Proteomes" id="UP000268529">
    <property type="component" value="Chromosome"/>
</dbReference>
<evidence type="ECO:0000313" key="4">
    <source>
        <dbReference type="Proteomes" id="UP000268529"/>
    </source>
</evidence>
<keyword evidence="3" id="KW-0328">Glycosyltransferase</keyword>
<dbReference type="Pfam" id="PF13439">
    <property type="entry name" value="Glyco_transf_4"/>
    <property type="match status" value="1"/>
</dbReference>
<dbReference type="GO" id="GO:0016757">
    <property type="term" value="F:glycosyltransferase activity"/>
    <property type="evidence" value="ECO:0007669"/>
    <property type="project" value="UniProtKB-KW"/>
</dbReference>
<dbReference type="InterPro" id="IPR028098">
    <property type="entry name" value="Glyco_trans_4-like_N"/>
</dbReference>
<feature type="domain" description="Glycosyltransferase subfamily 4-like N-terminal" evidence="2">
    <location>
        <begin position="20"/>
        <end position="182"/>
    </location>
</feature>
<dbReference type="PANTHER" id="PTHR12526">
    <property type="entry name" value="GLYCOSYLTRANSFERASE"/>
    <property type="match status" value="1"/>
</dbReference>
<dbReference type="CDD" id="cd03808">
    <property type="entry name" value="GT4_CapM-like"/>
    <property type="match status" value="1"/>
</dbReference>
<protein>
    <submittedName>
        <fullName evidence="3">Glycosyl transferase</fullName>
        <ecNumber evidence="3">2.4.-.-</ecNumber>
    </submittedName>
</protein>
<organism evidence="3 4">
    <name type="scientific">Actinobacillus equuli</name>
    <dbReference type="NCBI Taxonomy" id="718"/>
    <lineage>
        <taxon>Bacteria</taxon>
        <taxon>Pseudomonadati</taxon>
        <taxon>Pseudomonadota</taxon>
        <taxon>Gammaproteobacteria</taxon>
        <taxon>Pasteurellales</taxon>
        <taxon>Pasteurellaceae</taxon>
        <taxon>Actinobacillus</taxon>
    </lineage>
</organism>
<dbReference type="InterPro" id="IPR001296">
    <property type="entry name" value="Glyco_trans_1"/>
</dbReference>
<dbReference type="Pfam" id="PF00534">
    <property type="entry name" value="Glycos_transf_1"/>
    <property type="match status" value="1"/>
</dbReference>
<feature type="domain" description="Glycosyl transferase family 1" evidence="1">
    <location>
        <begin position="197"/>
        <end position="355"/>
    </location>
</feature>
<accession>A0AAX3FKE5</accession>
<gene>
    <name evidence="3" type="primary">cotSA</name>
    <name evidence="3" type="ORF">NCTC8529_01561</name>
</gene>
<evidence type="ECO:0000313" key="3">
    <source>
        <dbReference type="EMBL" id="VEE91876.1"/>
    </source>
</evidence>
<dbReference type="SUPFAM" id="SSF53756">
    <property type="entry name" value="UDP-Glycosyltransferase/glycogen phosphorylase"/>
    <property type="match status" value="1"/>
</dbReference>
<dbReference type="EMBL" id="LR134310">
    <property type="protein sequence ID" value="VEE91876.1"/>
    <property type="molecule type" value="Genomic_DNA"/>
</dbReference>
<dbReference type="Gene3D" id="3.40.50.2000">
    <property type="entry name" value="Glycogen Phosphorylase B"/>
    <property type="match status" value="2"/>
</dbReference>
<dbReference type="AlphaFoldDB" id="A0AAX3FKE5"/>
<proteinExistence type="predicted"/>
<evidence type="ECO:0000259" key="1">
    <source>
        <dbReference type="Pfam" id="PF00534"/>
    </source>
</evidence>
<keyword evidence="3" id="KW-0808">Transferase</keyword>
<dbReference type="GeneID" id="92744923"/>
<sequence length="377" mass="42407">MKKIVLIGNVASMITNFRKELVIELVNRGYTVYCYAYGYTEKEQKEVSAWGAIPKAHFINPKGMNPVKDLKAVYLLVKELKQLQPDIAFSTFIKPVIFGSLAAKLARVPKVIGMIEGLGNAFTPYKEGKTQKAKIVQAIQILLYKVSLPFLDKLIFLNPDDKKDLVDTYRISTKSTAILGGIGVDLERFGYQEVDITKEVSFLFIARLLKEKGIFEYLEAAQKIKAEYPTVRFSIIGGFDEGNPFAISKNALDDYIKRGVIEYLGYVDNVPEVIANSSVFVLPSYREGVPRSTQEAMAIGRAIITTDVPGCRETVEHQKNGLLVPVYSVDELAQSMRYFIENKKEIRNMGIESRKMAEQKFDIAKVNDKLISILEES</sequence>
<reference evidence="3 4" key="1">
    <citation type="submission" date="2018-12" db="EMBL/GenBank/DDBJ databases">
        <authorList>
            <consortium name="Pathogen Informatics"/>
        </authorList>
    </citation>
    <scope>NUCLEOTIDE SEQUENCE [LARGE SCALE GENOMIC DNA]</scope>
    <source>
        <strain evidence="3 4">NCTC8529</strain>
    </source>
</reference>
<dbReference type="GO" id="GO:1901135">
    <property type="term" value="P:carbohydrate derivative metabolic process"/>
    <property type="evidence" value="ECO:0007669"/>
    <property type="project" value="UniProtKB-ARBA"/>
</dbReference>
<name>A0AAX3FKE5_ACTEU</name>
<evidence type="ECO:0000259" key="2">
    <source>
        <dbReference type="Pfam" id="PF13439"/>
    </source>
</evidence>
<dbReference type="EC" id="2.4.-.-" evidence="3"/>
<dbReference type="PANTHER" id="PTHR12526:SF638">
    <property type="entry name" value="SPORE COAT PROTEIN SA"/>
    <property type="match status" value="1"/>
</dbReference>
<dbReference type="RefSeq" id="WP_039195922.1">
    <property type="nucleotide sequence ID" value="NZ_LR134310.1"/>
</dbReference>